<accession>A0A3M7SV56</accession>
<evidence type="ECO:0000256" key="1">
    <source>
        <dbReference type="SAM" id="Phobius"/>
    </source>
</evidence>
<dbReference type="EMBL" id="REGN01000748">
    <property type="protein sequence ID" value="RNA39470.1"/>
    <property type="molecule type" value="Genomic_DNA"/>
</dbReference>
<name>A0A3M7SV56_BRAPC</name>
<evidence type="ECO:0008006" key="4">
    <source>
        <dbReference type="Google" id="ProtNLM"/>
    </source>
</evidence>
<keyword evidence="3" id="KW-1185">Reference proteome</keyword>
<organism evidence="2 3">
    <name type="scientific">Brachionus plicatilis</name>
    <name type="common">Marine rotifer</name>
    <name type="synonym">Brachionus muelleri</name>
    <dbReference type="NCBI Taxonomy" id="10195"/>
    <lineage>
        <taxon>Eukaryota</taxon>
        <taxon>Metazoa</taxon>
        <taxon>Spiralia</taxon>
        <taxon>Gnathifera</taxon>
        <taxon>Rotifera</taxon>
        <taxon>Eurotatoria</taxon>
        <taxon>Monogononta</taxon>
        <taxon>Pseudotrocha</taxon>
        <taxon>Ploima</taxon>
        <taxon>Brachionidae</taxon>
        <taxon>Brachionus</taxon>
    </lineage>
</organism>
<dbReference type="Proteomes" id="UP000276133">
    <property type="component" value="Unassembled WGS sequence"/>
</dbReference>
<feature type="transmembrane region" description="Helical" evidence="1">
    <location>
        <begin position="48"/>
        <end position="69"/>
    </location>
</feature>
<keyword evidence="1" id="KW-0812">Transmembrane</keyword>
<keyword evidence="1" id="KW-1133">Transmembrane helix</keyword>
<reference evidence="2 3" key="1">
    <citation type="journal article" date="2018" name="Sci. Rep.">
        <title>Genomic signatures of local adaptation to the degree of environmental predictability in rotifers.</title>
        <authorList>
            <person name="Franch-Gras L."/>
            <person name="Hahn C."/>
            <person name="Garcia-Roger E.M."/>
            <person name="Carmona M.J."/>
            <person name="Serra M."/>
            <person name="Gomez A."/>
        </authorList>
    </citation>
    <scope>NUCLEOTIDE SEQUENCE [LARGE SCALE GENOMIC DNA]</scope>
    <source>
        <strain evidence="2">HYR1</strain>
    </source>
</reference>
<proteinExistence type="predicted"/>
<protein>
    <recommendedName>
        <fullName evidence="4">Transmembrane protein</fullName>
    </recommendedName>
</protein>
<feature type="transmembrane region" description="Helical" evidence="1">
    <location>
        <begin position="15"/>
        <end position="36"/>
    </location>
</feature>
<dbReference type="AlphaFoldDB" id="A0A3M7SV56"/>
<evidence type="ECO:0000313" key="3">
    <source>
        <dbReference type="Proteomes" id="UP000276133"/>
    </source>
</evidence>
<keyword evidence="1" id="KW-0472">Membrane</keyword>
<evidence type="ECO:0000313" key="2">
    <source>
        <dbReference type="EMBL" id="RNA39470.1"/>
    </source>
</evidence>
<sequence length="104" mass="11990">MNVVLFGFAHSSQQHLSAVVFVVVVVVIVTLVKTRVKLRLKKKIKKKTIFVNIFLTFEQSQTDLIFLLVMVMNCFSSEKSFLNLIFLGQSLDFIYFRLIICLIS</sequence>
<comment type="caution">
    <text evidence="2">The sequence shown here is derived from an EMBL/GenBank/DDBJ whole genome shotgun (WGS) entry which is preliminary data.</text>
</comment>
<feature type="transmembrane region" description="Helical" evidence="1">
    <location>
        <begin position="81"/>
        <end position="103"/>
    </location>
</feature>
<gene>
    <name evidence="2" type="ORF">BpHYR1_042335</name>
</gene>